<reference evidence="4 5" key="1">
    <citation type="submission" date="2013-02" db="EMBL/GenBank/DDBJ databases">
        <title>The Genome Sequence of Acinetobacter guillouiae NIPH 991.</title>
        <authorList>
            <consortium name="The Broad Institute Genome Sequencing Platform"/>
            <consortium name="The Broad Institute Genome Sequencing Center for Infectious Disease"/>
            <person name="Cerqueira G."/>
            <person name="Feldgarden M."/>
            <person name="Courvalin P."/>
            <person name="Perichon B."/>
            <person name="Grillot-Courvalin C."/>
            <person name="Clermont D."/>
            <person name="Rocha E."/>
            <person name="Yoon E.-J."/>
            <person name="Nemec A."/>
            <person name="Walker B."/>
            <person name="Young S.K."/>
            <person name="Zeng Q."/>
            <person name="Gargeya S."/>
            <person name="Fitzgerald M."/>
            <person name="Haas B."/>
            <person name="Abouelleil A."/>
            <person name="Alvarado L."/>
            <person name="Arachchi H.M."/>
            <person name="Berlin A.M."/>
            <person name="Chapman S.B."/>
            <person name="Dewar J."/>
            <person name="Goldberg J."/>
            <person name="Griggs A."/>
            <person name="Gujja S."/>
            <person name="Hansen M."/>
            <person name="Howarth C."/>
            <person name="Imamovic A."/>
            <person name="Larimer J."/>
            <person name="McCowan C."/>
            <person name="Murphy C."/>
            <person name="Neiman D."/>
            <person name="Pearson M."/>
            <person name="Priest M."/>
            <person name="Roberts A."/>
            <person name="Saif S."/>
            <person name="Shea T."/>
            <person name="Sisk P."/>
            <person name="Sykes S."/>
            <person name="Wortman J."/>
            <person name="Nusbaum C."/>
            <person name="Birren B."/>
        </authorList>
    </citation>
    <scope>NUCLEOTIDE SEQUENCE [LARGE SCALE GENOMIC DNA]</scope>
    <source>
        <strain evidence="4 5">NIPH 991</strain>
    </source>
</reference>
<dbReference type="Pfam" id="PF13511">
    <property type="entry name" value="DUF4124"/>
    <property type="match status" value="1"/>
</dbReference>
<evidence type="ECO:0000256" key="1">
    <source>
        <dbReference type="SAM" id="MobiDB-lite"/>
    </source>
</evidence>
<name>N8WWC6_ACIGI</name>
<feature type="region of interest" description="Disordered" evidence="1">
    <location>
        <begin position="89"/>
        <end position="116"/>
    </location>
</feature>
<dbReference type="Proteomes" id="UP000013148">
    <property type="component" value="Unassembled WGS sequence"/>
</dbReference>
<comment type="caution">
    <text evidence="4">The sequence shown here is derived from an EMBL/GenBank/DDBJ whole genome shotgun (WGS) entry which is preliminary data.</text>
</comment>
<sequence length="116" mass="13242">MSALQNTLKISFILFSLCSSTLYANNIYKWVDDKGNFTYSRQVPPDGQEVGRIDDIKKIVTYRPRPKTTMPSKESSQRARDLELAKLFQNSSATTNPLKDTESTCQQVDEQKKCDQ</sequence>
<evidence type="ECO:0000313" key="4">
    <source>
        <dbReference type="EMBL" id="ENV16447.1"/>
    </source>
</evidence>
<dbReference type="AlphaFoldDB" id="N8WWC6"/>
<keyword evidence="2" id="KW-0732">Signal</keyword>
<dbReference type="EMBL" id="APPJ01000012">
    <property type="protein sequence ID" value="ENV16447.1"/>
    <property type="molecule type" value="Genomic_DNA"/>
</dbReference>
<accession>N8WWC6</accession>
<evidence type="ECO:0000256" key="2">
    <source>
        <dbReference type="SAM" id="SignalP"/>
    </source>
</evidence>
<proteinExistence type="predicted"/>
<evidence type="ECO:0000259" key="3">
    <source>
        <dbReference type="Pfam" id="PF13511"/>
    </source>
</evidence>
<protein>
    <recommendedName>
        <fullName evidence="3">DUF4124 domain-containing protein</fullName>
    </recommendedName>
</protein>
<dbReference type="HOGENOM" id="CLU_2091506_0_0_6"/>
<feature type="signal peptide" evidence="2">
    <location>
        <begin position="1"/>
        <end position="24"/>
    </location>
</feature>
<evidence type="ECO:0000313" key="5">
    <source>
        <dbReference type="Proteomes" id="UP000013148"/>
    </source>
</evidence>
<keyword evidence="5" id="KW-1185">Reference proteome</keyword>
<organism evidence="4 5">
    <name type="scientific">Acinetobacter guillouiae NIPH 991</name>
    <dbReference type="NCBI Taxonomy" id="1217656"/>
    <lineage>
        <taxon>Bacteria</taxon>
        <taxon>Pseudomonadati</taxon>
        <taxon>Pseudomonadota</taxon>
        <taxon>Gammaproteobacteria</taxon>
        <taxon>Moraxellales</taxon>
        <taxon>Moraxellaceae</taxon>
        <taxon>Acinetobacter</taxon>
    </lineage>
</organism>
<dbReference type="InterPro" id="IPR025392">
    <property type="entry name" value="DUF4124"/>
</dbReference>
<feature type="domain" description="DUF4124" evidence="3">
    <location>
        <begin position="15"/>
        <end position="66"/>
    </location>
</feature>
<dbReference type="PATRIC" id="fig|1217656.3.peg.3328"/>
<gene>
    <name evidence="4" type="ORF">F964_03382</name>
</gene>
<feature type="compositionally biased region" description="Polar residues" evidence="1">
    <location>
        <begin position="89"/>
        <end position="108"/>
    </location>
</feature>
<feature type="chain" id="PRO_5004135883" description="DUF4124 domain-containing protein" evidence="2">
    <location>
        <begin position="25"/>
        <end position="116"/>
    </location>
</feature>
<dbReference type="RefSeq" id="WP_004822023.1">
    <property type="nucleotide sequence ID" value="NZ_KB849456.1"/>
</dbReference>